<protein>
    <recommendedName>
        <fullName evidence="4">DUF3847 domain-containing protein</fullName>
    </recommendedName>
</protein>
<accession>A0A7H0YHG4</accession>
<reference evidence="2 3" key="1">
    <citation type="submission" date="2020-09" db="EMBL/GenBank/DDBJ databases">
        <title>Characterization of Paenibacillus peoriae strain ZF390 with broad-spectrum antimicrobial activity as a potential biocontrol agent.</title>
        <authorList>
            <person name="Li L."/>
            <person name="Zhao Y."/>
            <person name="Li B."/>
            <person name="Xie X."/>
        </authorList>
    </citation>
    <scope>NUCLEOTIDE SEQUENCE [LARGE SCALE GENOMIC DNA]</scope>
    <source>
        <strain evidence="2 3">ZF390</strain>
        <plasmid evidence="2 3">pPlas2</plasmid>
    </source>
</reference>
<geneLocation type="plasmid" evidence="2 3">
    <name>pPlas2</name>
</geneLocation>
<evidence type="ECO:0008006" key="4">
    <source>
        <dbReference type="Google" id="ProtNLM"/>
    </source>
</evidence>
<sequence length="93" mass="10805">MSEAKPTQEEKLNQRLAKIQEKKAKLIAREQQIKAELNQKERKARTRRLIEIGAIFEKGFEISSTAEAEYLARKLHDQAKRLLAEDKQESDGR</sequence>
<evidence type="ECO:0000313" key="3">
    <source>
        <dbReference type="Proteomes" id="UP000516384"/>
    </source>
</evidence>
<evidence type="ECO:0000256" key="1">
    <source>
        <dbReference type="SAM" id="Coils"/>
    </source>
</evidence>
<dbReference type="AlphaFoldDB" id="A0A7H0YHG4"/>
<dbReference type="EMBL" id="CP061174">
    <property type="protein sequence ID" value="QNR70522.1"/>
    <property type="molecule type" value="Genomic_DNA"/>
</dbReference>
<gene>
    <name evidence="2" type="ORF">IAQ67_29180</name>
</gene>
<feature type="coiled-coil region" evidence="1">
    <location>
        <begin position="9"/>
        <end position="47"/>
    </location>
</feature>
<dbReference type="RefSeq" id="WP_190299829.1">
    <property type="nucleotide sequence ID" value="NZ_CP061174.1"/>
</dbReference>
<proteinExistence type="predicted"/>
<keyword evidence="1" id="KW-0175">Coiled coil</keyword>
<dbReference type="Proteomes" id="UP000516384">
    <property type="component" value="Plasmid pPlas2"/>
</dbReference>
<keyword evidence="2" id="KW-0614">Plasmid</keyword>
<name>A0A7H0YHG4_9BACL</name>
<evidence type="ECO:0000313" key="2">
    <source>
        <dbReference type="EMBL" id="QNR70522.1"/>
    </source>
</evidence>
<organism evidence="2 3">
    <name type="scientific">Paenibacillus peoriae</name>
    <dbReference type="NCBI Taxonomy" id="59893"/>
    <lineage>
        <taxon>Bacteria</taxon>
        <taxon>Bacillati</taxon>
        <taxon>Bacillota</taxon>
        <taxon>Bacilli</taxon>
        <taxon>Bacillales</taxon>
        <taxon>Paenibacillaceae</taxon>
        <taxon>Paenibacillus</taxon>
    </lineage>
</organism>